<accession>A0ABN9U101</accession>
<name>A0ABN9U101_9DINO</name>
<dbReference type="Proteomes" id="UP001189429">
    <property type="component" value="Unassembled WGS sequence"/>
</dbReference>
<comment type="caution">
    <text evidence="1">The sequence shown here is derived from an EMBL/GenBank/DDBJ whole genome shotgun (WGS) entry which is preliminary data.</text>
</comment>
<dbReference type="EMBL" id="CAUYUJ010015314">
    <property type="protein sequence ID" value="CAK0852451.1"/>
    <property type="molecule type" value="Genomic_DNA"/>
</dbReference>
<keyword evidence="2" id="KW-1185">Reference proteome</keyword>
<gene>
    <name evidence="1" type="ORF">PCOR1329_LOCUS44229</name>
</gene>
<organism evidence="1 2">
    <name type="scientific">Prorocentrum cordatum</name>
    <dbReference type="NCBI Taxonomy" id="2364126"/>
    <lineage>
        <taxon>Eukaryota</taxon>
        <taxon>Sar</taxon>
        <taxon>Alveolata</taxon>
        <taxon>Dinophyceae</taxon>
        <taxon>Prorocentrales</taxon>
        <taxon>Prorocentraceae</taxon>
        <taxon>Prorocentrum</taxon>
    </lineage>
</organism>
<protein>
    <submittedName>
        <fullName evidence="1">Uncharacterized protein</fullName>
    </submittedName>
</protein>
<reference evidence="1" key="1">
    <citation type="submission" date="2023-10" db="EMBL/GenBank/DDBJ databases">
        <authorList>
            <person name="Chen Y."/>
            <person name="Shah S."/>
            <person name="Dougan E. K."/>
            <person name="Thang M."/>
            <person name="Chan C."/>
        </authorList>
    </citation>
    <scope>NUCLEOTIDE SEQUENCE [LARGE SCALE GENOMIC DNA]</scope>
</reference>
<proteinExistence type="predicted"/>
<evidence type="ECO:0000313" key="2">
    <source>
        <dbReference type="Proteomes" id="UP001189429"/>
    </source>
</evidence>
<sequence>MPVCPAGSTWDVGVLNIQPSAAESLGTLFARHCRTLTTLSLSRNRFLTTPDGLEGIEKGLRGKGLPALQELLVYRTFNMKSLACQENLRRKLGVSPECSVRA</sequence>
<evidence type="ECO:0000313" key="1">
    <source>
        <dbReference type="EMBL" id="CAK0852451.1"/>
    </source>
</evidence>